<sequence length="354" mass="36409">MGHRLTERRGSVAAPTPVRDAGARGRRALPGPMGRFRLARRGDPSAADAAETVLRLAVLLQAGVAPARAWQHLARTGDPAAVRVASSIDCGMPLPQAIATAGPGAWREVGAACQVALVVGAPLAECLRGLAVALRDAHEAADDVRVALAEPAGTARLMSWLPLVAVGLGAALGFDTFGTLFTNPLGLACLAGGALLMVAAQRWTTRLVRGARASDDVPGLDAELIAIALSGGVSIDRARAVVREALALRDTGSTPHRSTAGGGVRGEPAALESQSEQLDALLTLSRTAGVPAVELLRASAAHARHRARVDGRLRVARLSTRLLVPLGVCTLPAFLLLGVAPMMLSVMSTMSVSL</sequence>
<evidence type="ECO:0000259" key="8">
    <source>
        <dbReference type="Pfam" id="PF00482"/>
    </source>
</evidence>
<evidence type="ECO:0000313" key="9">
    <source>
        <dbReference type="EMBL" id="GAA5090242.1"/>
    </source>
</evidence>
<feature type="region of interest" description="Disordered" evidence="6">
    <location>
        <begin position="1"/>
        <end position="36"/>
    </location>
</feature>
<dbReference type="Proteomes" id="UP001501407">
    <property type="component" value="Unassembled WGS sequence"/>
</dbReference>
<feature type="transmembrane region" description="Helical" evidence="7">
    <location>
        <begin position="157"/>
        <end position="174"/>
    </location>
</feature>
<evidence type="ECO:0000313" key="10">
    <source>
        <dbReference type="Proteomes" id="UP001501407"/>
    </source>
</evidence>
<keyword evidence="2" id="KW-1003">Cell membrane</keyword>
<feature type="domain" description="Type II secretion system protein GspF" evidence="8">
    <location>
        <begin position="55"/>
        <end position="166"/>
    </location>
</feature>
<dbReference type="PANTHER" id="PTHR35007:SF4">
    <property type="entry name" value="CONSERVED TRANSMEMBRANE PROTEIN-RELATED"/>
    <property type="match status" value="1"/>
</dbReference>
<evidence type="ECO:0000256" key="6">
    <source>
        <dbReference type="SAM" id="MobiDB-lite"/>
    </source>
</evidence>
<keyword evidence="10" id="KW-1185">Reference proteome</keyword>
<evidence type="ECO:0000256" key="4">
    <source>
        <dbReference type="ARBA" id="ARBA00022989"/>
    </source>
</evidence>
<proteinExistence type="predicted"/>
<keyword evidence="3 7" id="KW-0812">Transmembrane</keyword>
<gene>
    <name evidence="9" type="ORF">GCM10025760_15570</name>
</gene>
<accession>A0ABP9M3M9</accession>
<feature type="transmembrane region" description="Helical" evidence="7">
    <location>
        <begin position="322"/>
        <end position="344"/>
    </location>
</feature>
<evidence type="ECO:0000256" key="7">
    <source>
        <dbReference type="SAM" id="Phobius"/>
    </source>
</evidence>
<evidence type="ECO:0000256" key="3">
    <source>
        <dbReference type="ARBA" id="ARBA00022692"/>
    </source>
</evidence>
<organism evidence="9 10">
    <name type="scientific">Microbacterium yannicii</name>
    <dbReference type="NCBI Taxonomy" id="671622"/>
    <lineage>
        <taxon>Bacteria</taxon>
        <taxon>Bacillati</taxon>
        <taxon>Actinomycetota</taxon>
        <taxon>Actinomycetes</taxon>
        <taxon>Micrococcales</taxon>
        <taxon>Microbacteriaceae</taxon>
        <taxon>Microbacterium</taxon>
    </lineage>
</organism>
<comment type="caution">
    <text evidence="9">The sequence shown here is derived from an EMBL/GenBank/DDBJ whole genome shotgun (WGS) entry which is preliminary data.</text>
</comment>
<name>A0ABP9M3M9_9MICO</name>
<dbReference type="PANTHER" id="PTHR35007">
    <property type="entry name" value="INTEGRAL MEMBRANE PROTEIN-RELATED"/>
    <property type="match status" value="1"/>
</dbReference>
<dbReference type="EMBL" id="BAABKZ010000001">
    <property type="protein sequence ID" value="GAA5090242.1"/>
    <property type="molecule type" value="Genomic_DNA"/>
</dbReference>
<evidence type="ECO:0000256" key="5">
    <source>
        <dbReference type="ARBA" id="ARBA00023136"/>
    </source>
</evidence>
<keyword evidence="4 7" id="KW-1133">Transmembrane helix</keyword>
<evidence type="ECO:0000256" key="1">
    <source>
        <dbReference type="ARBA" id="ARBA00004651"/>
    </source>
</evidence>
<feature type="compositionally biased region" description="Basic and acidic residues" evidence="6">
    <location>
        <begin position="1"/>
        <end position="10"/>
    </location>
</feature>
<evidence type="ECO:0000256" key="2">
    <source>
        <dbReference type="ARBA" id="ARBA00022475"/>
    </source>
</evidence>
<comment type="subcellular location">
    <subcellularLocation>
        <location evidence="1">Cell membrane</location>
        <topology evidence="1">Multi-pass membrane protein</topology>
    </subcellularLocation>
</comment>
<keyword evidence="5 7" id="KW-0472">Membrane</keyword>
<feature type="transmembrane region" description="Helical" evidence="7">
    <location>
        <begin position="180"/>
        <end position="200"/>
    </location>
</feature>
<dbReference type="Pfam" id="PF00482">
    <property type="entry name" value="T2SSF"/>
    <property type="match status" value="1"/>
</dbReference>
<dbReference type="InterPro" id="IPR018076">
    <property type="entry name" value="T2SS_GspF_dom"/>
</dbReference>
<protein>
    <recommendedName>
        <fullName evidence="8">Type II secretion system protein GspF domain-containing protein</fullName>
    </recommendedName>
</protein>
<reference evidence="10" key="1">
    <citation type="journal article" date="2019" name="Int. J. Syst. Evol. Microbiol.">
        <title>The Global Catalogue of Microorganisms (GCM) 10K type strain sequencing project: providing services to taxonomists for standard genome sequencing and annotation.</title>
        <authorList>
            <consortium name="The Broad Institute Genomics Platform"/>
            <consortium name="The Broad Institute Genome Sequencing Center for Infectious Disease"/>
            <person name="Wu L."/>
            <person name="Ma J."/>
        </authorList>
    </citation>
    <scope>NUCLEOTIDE SEQUENCE [LARGE SCALE GENOMIC DNA]</scope>
    <source>
        <strain evidence="10">JCM 18959</strain>
    </source>
</reference>